<sequence>MLTVVAPVAIPNWDIAFPNILFKFASPCAQINSIEFAARSM</sequence>
<dbReference type="Proteomes" id="UP000254033">
    <property type="component" value="Unassembled WGS sequence"/>
</dbReference>
<dbReference type="EMBL" id="UGNY01000001">
    <property type="protein sequence ID" value="STX37246.1"/>
    <property type="molecule type" value="Genomic_DNA"/>
</dbReference>
<evidence type="ECO:0000313" key="2">
    <source>
        <dbReference type="Proteomes" id="UP000254033"/>
    </source>
</evidence>
<reference evidence="1 2" key="1">
    <citation type="submission" date="2018-06" db="EMBL/GenBank/DDBJ databases">
        <authorList>
            <consortium name="Pathogen Informatics"/>
            <person name="Doyle S."/>
        </authorList>
    </citation>
    <scope>NUCLEOTIDE SEQUENCE [LARGE SCALE GENOMIC DNA]</scope>
    <source>
        <strain evidence="1 2">NCTC11978</strain>
    </source>
</reference>
<gene>
    <name evidence="1" type="ORF">NCTC11978_00407</name>
</gene>
<evidence type="ECO:0000313" key="1">
    <source>
        <dbReference type="EMBL" id="STX37246.1"/>
    </source>
</evidence>
<dbReference type="AlphaFoldDB" id="A0A378IPU3"/>
<organism evidence="1 2">
    <name type="scientific">Legionella feeleii</name>
    <dbReference type="NCBI Taxonomy" id="453"/>
    <lineage>
        <taxon>Bacteria</taxon>
        <taxon>Pseudomonadati</taxon>
        <taxon>Pseudomonadota</taxon>
        <taxon>Gammaproteobacteria</taxon>
        <taxon>Legionellales</taxon>
        <taxon>Legionellaceae</taxon>
        <taxon>Legionella</taxon>
    </lineage>
</organism>
<proteinExistence type="predicted"/>
<protein>
    <submittedName>
        <fullName evidence="1">Uncharacterized protein</fullName>
    </submittedName>
</protein>
<accession>A0A378IPU3</accession>
<name>A0A378IPU3_9GAMM</name>